<dbReference type="WBParaSite" id="BPAG_0001240201-mRNA-1">
    <property type="protein sequence ID" value="BPAG_0001240201-mRNA-1"/>
    <property type="gene ID" value="BPAG_0001240201"/>
</dbReference>
<proteinExistence type="predicted"/>
<reference evidence="2 3" key="2">
    <citation type="submission" date="2018-11" db="EMBL/GenBank/DDBJ databases">
        <authorList>
            <consortium name="Pathogen Informatics"/>
        </authorList>
    </citation>
    <scope>NUCLEOTIDE SEQUENCE [LARGE SCALE GENOMIC DNA]</scope>
</reference>
<dbReference type="AlphaFoldDB" id="A0A0N4TUD8"/>
<protein>
    <submittedName>
        <fullName evidence="4">Serine/threonine-protein kinase</fullName>
    </submittedName>
</protein>
<dbReference type="Proteomes" id="UP000278627">
    <property type="component" value="Unassembled WGS sequence"/>
</dbReference>
<feature type="region of interest" description="Disordered" evidence="1">
    <location>
        <begin position="43"/>
        <end position="73"/>
    </location>
</feature>
<evidence type="ECO:0000313" key="4">
    <source>
        <dbReference type="WBParaSite" id="BPAG_0001240201-mRNA-1"/>
    </source>
</evidence>
<sequence>MALRGGKTFDGVITFPANGPSFPAHRPINRSVSDPTIPSSIFNPVLVDDNNNVNDNDNNDESSMDNSDIKKIK</sequence>
<accession>A0A0N4TUD8</accession>
<name>A0A0N4TUD8_BRUPA</name>
<evidence type="ECO:0000313" key="3">
    <source>
        <dbReference type="Proteomes" id="UP000278627"/>
    </source>
</evidence>
<keyword evidence="3" id="KW-1185">Reference proteome</keyword>
<gene>
    <name evidence="2" type="ORF">BPAG_LOCUS12364</name>
</gene>
<reference evidence="4" key="1">
    <citation type="submission" date="2017-02" db="UniProtKB">
        <authorList>
            <consortium name="WormBaseParasite"/>
        </authorList>
    </citation>
    <scope>IDENTIFICATION</scope>
</reference>
<organism evidence="4">
    <name type="scientific">Brugia pahangi</name>
    <name type="common">Filarial nematode worm</name>
    <dbReference type="NCBI Taxonomy" id="6280"/>
    <lineage>
        <taxon>Eukaryota</taxon>
        <taxon>Metazoa</taxon>
        <taxon>Ecdysozoa</taxon>
        <taxon>Nematoda</taxon>
        <taxon>Chromadorea</taxon>
        <taxon>Rhabditida</taxon>
        <taxon>Spirurina</taxon>
        <taxon>Spiruromorpha</taxon>
        <taxon>Filarioidea</taxon>
        <taxon>Onchocercidae</taxon>
        <taxon>Brugia</taxon>
    </lineage>
</organism>
<evidence type="ECO:0000313" key="2">
    <source>
        <dbReference type="EMBL" id="VDN93550.1"/>
    </source>
</evidence>
<evidence type="ECO:0000256" key="1">
    <source>
        <dbReference type="SAM" id="MobiDB-lite"/>
    </source>
</evidence>
<dbReference type="EMBL" id="UZAD01013286">
    <property type="protein sequence ID" value="VDN93550.1"/>
    <property type="molecule type" value="Genomic_DNA"/>
</dbReference>